<evidence type="ECO:0000256" key="1">
    <source>
        <dbReference type="ARBA" id="ARBA00009175"/>
    </source>
</evidence>
<feature type="chain" id="PRO_5038592974" evidence="6">
    <location>
        <begin position="20"/>
        <end position="261"/>
    </location>
</feature>
<feature type="binding site" evidence="5">
    <location>
        <position position="179"/>
    </location>
    <ligand>
        <name>molybdate</name>
        <dbReference type="ChEBI" id="CHEBI:36264"/>
    </ligand>
</feature>
<reference evidence="7" key="1">
    <citation type="submission" date="2020-10" db="EMBL/GenBank/DDBJ databases">
        <authorList>
            <person name="Gilroy R."/>
        </authorList>
    </citation>
    <scope>NUCLEOTIDE SEQUENCE</scope>
    <source>
        <strain evidence="7">11300</strain>
    </source>
</reference>
<name>A0A9D1L8Z9_9FIRM</name>
<accession>A0A9D1L8Z9</accession>
<evidence type="ECO:0000313" key="7">
    <source>
        <dbReference type="EMBL" id="HIU28610.1"/>
    </source>
</evidence>
<protein>
    <submittedName>
        <fullName evidence="7">Molybdate ABC transporter substrate-binding protein</fullName>
    </submittedName>
</protein>
<evidence type="ECO:0000256" key="3">
    <source>
        <dbReference type="ARBA" id="ARBA00022723"/>
    </source>
</evidence>
<dbReference type="GO" id="GO:0046872">
    <property type="term" value="F:metal ion binding"/>
    <property type="evidence" value="ECO:0007669"/>
    <property type="project" value="UniProtKB-KW"/>
</dbReference>
<dbReference type="PANTHER" id="PTHR30632">
    <property type="entry name" value="MOLYBDATE-BINDING PERIPLASMIC PROTEIN"/>
    <property type="match status" value="1"/>
</dbReference>
<sequence>MKKKTMGILLILTMTLLIAATGCGSQNGDSVNEETELTILAAASLTDVCEDLKSVYEAETENVTLTFSFGGSGALQAQIEEGAPADMFISAAQTQMDALLEQALMVSSSVTDLLENKVVLIVPQGNPAGIESFEDVLKADIIGIGEVSSVPVGQYSEEIFTDLGIWDQVRAKANFGSDVRTVLSWVESGEVDCGVVYATDAYTGEGIEIICEAPANTHQPVIYPAGIVAASQEQDAAASFLEFLQSDEAAEIFEKYGFTVL</sequence>
<feature type="binding site" evidence="5">
    <location>
        <position position="44"/>
    </location>
    <ligand>
        <name>molybdate</name>
        <dbReference type="ChEBI" id="CHEBI:36264"/>
    </ligand>
</feature>
<feature type="binding site" evidence="5">
    <location>
        <position position="197"/>
    </location>
    <ligand>
        <name>molybdate</name>
        <dbReference type="ChEBI" id="CHEBI:36264"/>
    </ligand>
</feature>
<dbReference type="GO" id="GO:1901359">
    <property type="term" value="F:tungstate binding"/>
    <property type="evidence" value="ECO:0007669"/>
    <property type="project" value="UniProtKB-ARBA"/>
</dbReference>
<comment type="caution">
    <text evidence="7">The sequence shown here is derived from an EMBL/GenBank/DDBJ whole genome shotgun (WGS) entry which is preliminary data.</text>
</comment>
<dbReference type="GO" id="GO:0015689">
    <property type="term" value="P:molybdate ion transport"/>
    <property type="evidence" value="ECO:0007669"/>
    <property type="project" value="InterPro"/>
</dbReference>
<dbReference type="EMBL" id="DVMO01000150">
    <property type="protein sequence ID" value="HIU28610.1"/>
    <property type="molecule type" value="Genomic_DNA"/>
</dbReference>
<evidence type="ECO:0000256" key="4">
    <source>
        <dbReference type="ARBA" id="ARBA00022729"/>
    </source>
</evidence>
<dbReference type="CDD" id="cd13537">
    <property type="entry name" value="PBP2_YvgL_like"/>
    <property type="match status" value="1"/>
</dbReference>
<keyword evidence="3 5" id="KW-0479">Metal-binding</keyword>
<dbReference type="InterPro" id="IPR050682">
    <property type="entry name" value="ModA/WtpA"/>
</dbReference>
<dbReference type="Pfam" id="PF13531">
    <property type="entry name" value="SBP_bac_11"/>
    <property type="match status" value="1"/>
</dbReference>
<dbReference type="NCBIfam" id="TIGR01256">
    <property type="entry name" value="modA"/>
    <property type="match status" value="1"/>
</dbReference>
<dbReference type="AlphaFoldDB" id="A0A9D1L8Z9"/>
<dbReference type="PANTHER" id="PTHR30632:SF0">
    <property type="entry name" value="SULFATE-BINDING PROTEIN"/>
    <property type="match status" value="1"/>
</dbReference>
<dbReference type="Gene3D" id="3.40.190.10">
    <property type="entry name" value="Periplasmic binding protein-like II"/>
    <property type="match status" value="2"/>
</dbReference>
<comment type="similarity">
    <text evidence="1">Belongs to the bacterial solute-binding protein ModA family.</text>
</comment>
<dbReference type="Proteomes" id="UP000824091">
    <property type="component" value="Unassembled WGS sequence"/>
</dbReference>
<feature type="signal peptide" evidence="6">
    <location>
        <begin position="1"/>
        <end position="19"/>
    </location>
</feature>
<organism evidence="7 8">
    <name type="scientific">Candidatus Fimisoma avicola</name>
    <dbReference type="NCBI Taxonomy" id="2840826"/>
    <lineage>
        <taxon>Bacteria</taxon>
        <taxon>Bacillati</taxon>
        <taxon>Bacillota</taxon>
        <taxon>Clostridia</taxon>
        <taxon>Eubacteriales</taxon>
        <taxon>Candidatus Fimisoma</taxon>
    </lineage>
</organism>
<dbReference type="PIRSF" id="PIRSF004846">
    <property type="entry name" value="ModA"/>
    <property type="match status" value="1"/>
</dbReference>
<evidence type="ECO:0000313" key="8">
    <source>
        <dbReference type="Proteomes" id="UP000824091"/>
    </source>
</evidence>
<evidence type="ECO:0000256" key="6">
    <source>
        <dbReference type="SAM" id="SignalP"/>
    </source>
</evidence>
<evidence type="ECO:0000256" key="5">
    <source>
        <dbReference type="PIRSR" id="PIRSR004846-1"/>
    </source>
</evidence>
<reference evidence="7" key="2">
    <citation type="journal article" date="2021" name="PeerJ">
        <title>Extensive microbial diversity within the chicken gut microbiome revealed by metagenomics and culture.</title>
        <authorList>
            <person name="Gilroy R."/>
            <person name="Ravi A."/>
            <person name="Getino M."/>
            <person name="Pursley I."/>
            <person name="Horton D.L."/>
            <person name="Alikhan N.F."/>
            <person name="Baker D."/>
            <person name="Gharbi K."/>
            <person name="Hall N."/>
            <person name="Watson M."/>
            <person name="Adriaenssens E.M."/>
            <person name="Foster-Nyarko E."/>
            <person name="Jarju S."/>
            <person name="Secka A."/>
            <person name="Antonio M."/>
            <person name="Oren A."/>
            <person name="Chaudhuri R.R."/>
            <person name="La Ragione R."/>
            <person name="Hildebrand F."/>
            <person name="Pallen M.J."/>
        </authorList>
    </citation>
    <scope>NUCLEOTIDE SEQUENCE</scope>
    <source>
        <strain evidence="7">11300</strain>
    </source>
</reference>
<dbReference type="GO" id="GO:0030973">
    <property type="term" value="F:molybdate ion binding"/>
    <property type="evidence" value="ECO:0007669"/>
    <property type="project" value="UniProtKB-ARBA"/>
</dbReference>
<dbReference type="InterPro" id="IPR005950">
    <property type="entry name" value="ModA"/>
</dbReference>
<keyword evidence="4 6" id="KW-0732">Signal</keyword>
<dbReference type="FunFam" id="3.40.190.10:FF:000035">
    <property type="entry name" value="Molybdate ABC transporter substrate-binding protein"/>
    <property type="match status" value="1"/>
</dbReference>
<proteinExistence type="inferred from homology"/>
<evidence type="ECO:0000256" key="2">
    <source>
        <dbReference type="ARBA" id="ARBA00022505"/>
    </source>
</evidence>
<gene>
    <name evidence="7" type="primary">modA</name>
    <name evidence="7" type="ORF">IAD16_09590</name>
</gene>
<keyword evidence="2 5" id="KW-0500">Molybdenum</keyword>
<dbReference type="SUPFAM" id="SSF53850">
    <property type="entry name" value="Periplasmic binding protein-like II"/>
    <property type="match status" value="1"/>
</dbReference>
<dbReference type="PROSITE" id="PS51257">
    <property type="entry name" value="PROKAR_LIPOPROTEIN"/>
    <property type="match status" value="1"/>
</dbReference>
<feature type="binding site" evidence="5">
    <location>
        <position position="72"/>
    </location>
    <ligand>
        <name>molybdate</name>
        <dbReference type="ChEBI" id="CHEBI:36264"/>
    </ligand>
</feature>
<dbReference type="InterPro" id="IPR041879">
    <property type="entry name" value="YvgL-like_PBP2"/>
</dbReference>